<dbReference type="AlphaFoldDB" id="A0A940DEC1"/>
<dbReference type="Proteomes" id="UP000721442">
    <property type="component" value="Unassembled WGS sequence"/>
</dbReference>
<keyword evidence="5 8" id="KW-1133">Transmembrane helix</keyword>
<feature type="transmembrane region" description="Helical" evidence="8">
    <location>
        <begin position="12"/>
        <end position="36"/>
    </location>
</feature>
<evidence type="ECO:0000256" key="6">
    <source>
        <dbReference type="ARBA" id="ARBA00023136"/>
    </source>
</evidence>
<evidence type="ECO:0000256" key="7">
    <source>
        <dbReference type="RuleBase" id="RU003879"/>
    </source>
</evidence>
<evidence type="ECO:0000313" key="9">
    <source>
        <dbReference type="EMBL" id="MBO8407586.1"/>
    </source>
</evidence>
<keyword evidence="4 7" id="KW-0812">Transmembrane</keyword>
<gene>
    <name evidence="9" type="ORF">IAC77_03970</name>
</gene>
<dbReference type="Gene3D" id="3.30.420.270">
    <property type="match status" value="1"/>
</dbReference>
<reference evidence="9" key="2">
    <citation type="journal article" date="2021" name="PeerJ">
        <title>Extensive microbial diversity within the chicken gut microbiome revealed by metagenomics and culture.</title>
        <authorList>
            <person name="Gilroy R."/>
            <person name="Ravi A."/>
            <person name="Getino M."/>
            <person name="Pursley I."/>
            <person name="Horton D.L."/>
            <person name="Alikhan N.F."/>
            <person name="Baker D."/>
            <person name="Gharbi K."/>
            <person name="Hall N."/>
            <person name="Watson M."/>
            <person name="Adriaenssens E.M."/>
            <person name="Foster-Nyarko E."/>
            <person name="Jarju S."/>
            <person name="Secka A."/>
            <person name="Antonio M."/>
            <person name="Oren A."/>
            <person name="Chaudhuri R.R."/>
            <person name="La Ragione R."/>
            <person name="Hildebrand F."/>
            <person name="Pallen M.J."/>
        </authorList>
    </citation>
    <scope>NUCLEOTIDE SEQUENCE</scope>
    <source>
        <strain evidence="9">B1-16210</strain>
    </source>
</reference>
<comment type="subcellular location">
    <subcellularLocation>
        <location evidence="1">Cell membrane</location>
        <topology evidence="1">Single-pass membrane protein</topology>
    </subcellularLocation>
    <subcellularLocation>
        <location evidence="7">Cell membrane</location>
        <topology evidence="7">Single-pass type II membrane protein</topology>
    </subcellularLocation>
</comment>
<name>A0A940DEC1_9PROT</name>
<evidence type="ECO:0000256" key="8">
    <source>
        <dbReference type="SAM" id="Phobius"/>
    </source>
</evidence>
<dbReference type="GO" id="GO:0022857">
    <property type="term" value="F:transmembrane transporter activity"/>
    <property type="evidence" value="ECO:0007669"/>
    <property type="project" value="InterPro"/>
</dbReference>
<comment type="caution">
    <text evidence="9">The sequence shown here is derived from an EMBL/GenBank/DDBJ whole genome shotgun (WGS) entry which is preliminary data.</text>
</comment>
<accession>A0A940DEC1</accession>
<dbReference type="PANTHER" id="PTHR30558">
    <property type="entry name" value="EXBD MEMBRANE COMPONENT OF PMF-DRIVEN MACROMOLECULE IMPORT SYSTEM"/>
    <property type="match status" value="1"/>
</dbReference>
<dbReference type="Pfam" id="PF02472">
    <property type="entry name" value="ExbD"/>
    <property type="match status" value="1"/>
</dbReference>
<protein>
    <submittedName>
        <fullName evidence="9">ExbD/TolR family protein</fullName>
    </submittedName>
</protein>
<organism evidence="9 10">
    <name type="scientific">Candidatus Enterousia excrementavium</name>
    <dbReference type="NCBI Taxonomy" id="2840789"/>
    <lineage>
        <taxon>Bacteria</taxon>
        <taxon>Pseudomonadati</taxon>
        <taxon>Pseudomonadota</taxon>
        <taxon>Alphaproteobacteria</taxon>
        <taxon>Candidatus Enterousia</taxon>
    </lineage>
</organism>
<keyword evidence="3" id="KW-1003">Cell membrane</keyword>
<dbReference type="InterPro" id="IPR003400">
    <property type="entry name" value="ExbD"/>
</dbReference>
<dbReference type="GO" id="GO:0015031">
    <property type="term" value="P:protein transport"/>
    <property type="evidence" value="ECO:0007669"/>
    <property type="project" value="UniProtKB-KW"/>
</dbReference>
<keyword evidence="7" id="KW-0653">Protein transport</keyword>
<proteinExistence type="inferred from homology"/>
<evidence type="ECO:0000256" key="2">
    <source>
        <dbReference type="ARBA" id="ARBA00005811"/>
    </source>
</evidence>
<keyword evidence="6 8" id="KW-0472">Membrane</keyword>
<evidence type="ECO:0000313" key="10">
    <source>
        <dbReference type="Proteomes" id="UP000721442"/>
    </source>
</evidence>
<dbReference type="EMBL" id="JADINE010000049">
    <property type="protein sequence ID" value="MBO8407586.1"/>
    <property type="molecule type" value="Genomic_DNA"/>
</dbReference>
<keyword evidence="7" id="KW-0813">Transport</keyword>
<sequence>MTRRRYRNTDVNISLTPMIDIMTVLLAVFMVTTPMLTTGIDLNLPRAWNSALTGNDHAIQISVDAAGRYYVGETELSRDDAVKRVVAMRGENPELTIVINGDTSADYGAVMSIMGQLKDAGFQRVGLRTRLDAE</sequence>
<evidence type="ECO:0000256" key="3">
    <source>
        <dbReference type="ARBA" id="ARBA00022475"/>
    </source>
</evidence>
<evidence type="ECO:0000256" key="5">
    <source>
        <dbReference type="ARBA" id="ARBA00022989"/>
    </source>
</evidence>
<dbReference type="GO" id="GO:0005886">
    <property type="term" value="C:plasma membrane"/>
    <property type="evidence" value="ECO:0007669"/>
    <property type="project" value="UniProtKB-SubCell"/>
</dbReference>
<dbReference type="PANTHER" id="PTHR30558:SF7">
    <property type="entry name" value="TOL-PAL SYSTEM PROTEIN TOLR"/>
    <property type="match status" value="1"/>
</dbReference>
<reference evidence="9" key="1">
    <citation type="submission" date="2020-10" db="EMBL/GenBank/DDBJ databases">
        <authorList>
            <person name="Gilroy R."/>
        </authorList>
    </citation>
    <scope>NUCLEOTIDE SEQUENCE</scope>
    <source>
        <strain evidence="9">B1-16210</strain>
    </source>
</reference>
<comment type="similarity">
    <text evidence="2 7">Belongs to the ExbD/TolR family.</text>
</comment>
<evidence type="ECO:0000256" key="1">
    <source>
        <dbReference type="ARBA" id="ARBA00004162"/>
    </source>
</evidence>
<evidence type="ECO:0000256" key="4">
    <source>
        <dbReference type="ARBA" id="ARBA00022692"/>
    </source>
</evidence>